<dbReference type="OrthoDB" id="5377273at2759"/>
<feature type="region of interest" description="Disordered" evidence="7">
    <location>
        <begin position="804"/>
        <end position="827"/>
    </location>
</feature>
<dbReference type="Proteomes" id="UP000076874">
    <property type="component" value="Unassembled WGS sequence"/>
</dbReference>
<dbReference type="PANTHER" id="PTHR13254:SF0">
    <property type="entry name" value="GOLGIN SUBFAMILY A MEMBER 7_ERF4 DOMAIN-CONTAINING PROTEIN"/>
    <property type="match status" value="1"/>
</dbReference>
<dbReference type="STRING" id="1081102.A0A167NIH7"/>
<name>A0A167NIH7_9HYPO</name>
<keyword evidence="6" id="KW-0472">Membrane</keyword>
<evidence type="ECO:0000256" key="2">
    <source>
        <dbReference type="ARBA" id="ARBA00007732"/>
    </source>
</evidence>
<feature type="region of interest" description="Disordered" evidence="7">
    <location>
        <begin position="533"/>
        <end position="553"/>
    </location>
</feature>
<dbReference type="GO" id="GO:0006612">
    <property type="term" value="P:protein targeting to membrane"/>
    <property type="evidence" value="ECO:0007669"/>
    <property type="project" value="TreeGrafter"/>
</dbReference>
<dbReference type="GO" id="GO:0031211">
    <property type="term" value="C:endoplasmic reticulum palmitoyltransferase complex"/>
    <property type="evidence" value="ECO:0007669"/>
    <property type="project" value="TreeGrafter"/>
</dbReference>
<evidence type="ECO:0000256" key="3">
    <source>
        <dbReference type="ARBA" id="ARBA00011396"/>
    </source>
</evidence>
<feature type="compositionally biased region" description="Low complexity" evidence="7">
    <location>
        <begin position="447"/>
        <end position="459"/>
    </location>
</feature>
<evidence type="ECO:0000256" key="1">
    <source>
        <dbReference type="ARBA" id="ARBA00004406"/>
    </source>
</evidence>
<evidence type="ECO:0000256" key="7">
    <source>
        <dbReference type="SAM" id="MobiDB-lite"/>
    </source>
</evidence>
<evidence type="ECO:0000259" key="8">
    <source>
        <dbReference type="Pfam" id="PF10256"/>
    </source>
</evidence>
<dbReference type="GO" id="GO:0005789">
    <property type="term" value="C:endoplasmic reticulum membrane"/>
    <property type="evidence" value="ECO:0007669"/>
    <property type="project" value="UniProtKB-SubCell"/>
</dbReference>
<evidence type="ECO:0000313" key="10">
    <source>
        <dbReference type="Proteomes" id="UP000076874"/>
    </source>
</evidence>
<feature type="compositionally biased region" description="Low complexity" evidence="7">
    <location>
        <begin position="191"/>
        <end position="211"/>
    </location>
</feature>
<evidence type="ECO:0000256" key="6">
    <source>
        <dbReference type="ARBA" id="ARBA00023136"/>
    </source>
</evidence>
<gene>
    <name evidence="9" type="ORF">SPI_08273</name>
</gene>
<dbReference type="AlphaFoldDB" id="A0A167NIH7"/>
<feature type="compositionally biased region" description="Polar residues" evidence="7">
    <location>
        <begin position="471"/>
        <end position="487"/>
    </location>
</feature>
<dbReference type="InterPro" id="IPR019383">
    <property type="entry name" value="Golgin_A_7/ERF4"/>
</dbReference>
<proteinExistence type="inferred from homology"/>
<evidence type="ECO:0000256" key="5">
    <source>
        <dbReference type="ARBA" id="ARBA00022824"/>
    </source>
</evidence>
<dbReference type="EMBL" id="AZHD01000019">
    <property type="protein sequence ID" value="OAA55589.1"/>
    <property type="molecule type" value="Genomic_DNA"/>
</dbReference>
<evidence type="ECO:0000313" key="9">
    <source>
        <dbReference type="EMBL" id="OAA55589.1"/>
    </source>
</evidence>
<feature type="compositionally biased region" description="Pro residues" evidence="7">
    <location>
        <begin position="178"/>
        <end position="190"/>
    </location>
</feature>
<feature type="compositionally biased region" description="Low complexity" evidence="7">
    <location>
        <begin position="301"/>
        <end position="318"/>
    </location>
</feature>
<protein>
    <recommendedName>
        <fullName evidence="4">Ras modification protein ERF4</fullName>
    </recommendedName>
</protein>
<comment type="similarity">
    <text evidence="2">Belongs to the ERF4 family.</text>
</comment>
<sequence length="827" mass="87917">MPVRRWTVATPLNRTGPDCLHCGRQALLSPTSSTNTVGSRSPYSAVVVGRACPSSSSLFHRFFPLPHSWVVPAAFSLIITAHDQIAGISRLPVRFEVFFPFPLFFAASFASLFPSRRPPFIVANTASTASAALVSPPPPFRGGRFGGCRIPGFVPTASHATPAPNPAHAHPSSAALTVPPPPPPPPPPSSSPFLDAASPLPHPSSPSSARVDPPPPAVAVTPSARRAPDVAGPLPSSAHHVAPPSTFPSRPAPLDDYPQPPFRTGPLSPFRNRAAHTIQRPLRRLSAARLWNPTNSTPRGPAFSSTSFSSSSSPSSAPRRVPPLRQPTSPRLQPTRLHVAAAVNTSAARRRAPSTPPPPAVPLSHPVLHTTEPVADNDPIGTGAGDYPLLTLPEQRQIRHSTSTRASLQVERAGSEKRVSLPKSVRHSYDGKRLAAGLAALSGDTSTTTAEGIEAETGITPGGEDTYTDIDLSQDQPTAREQQQRPEQSLYDLQPSHQSQPQKKQQQQQPHPSSRPNTATTLSRSFGLVFSGIKQSSSSSGKQDKGKGKADATVRRMASPANDGDTGGDHAGVRAFSKDLERGPDVLNGARDQDDAGHRLSTVSMPDGLGLGSAISSSNSSIMGDAQPADMAGEEWGPQHPCYPHRNPHVPEDAPEYTTTRIIRIRRDWLIAGDLAPTFSNLYPEILDPAGLPEQEFRRVVDKLNRELTAAFAPWSVRNVVDGVLGLVTGWLWEDMGFTGAKARLARLERWIDRWNALMAAGGEGAGQHNNDNDDRPIPPKIIPLRSTGYMTLDIQIGDPEIAAVPPSTPAASRAGLASSDAGVAAS</sequence>
<evidence type="ECO:0000256" key="4">
    <source>
        <dbReference type="ARBA" id="ARBA00018463"/>
    </source>
</evidence>
<keyword evidence="5" id="KW-0256">Endoplasmic reticulum</keyword>
<dbReference type="Pfam" id="PF10256">
    <property type="entry name" value="Erf4"/>
    <property type="match status" value="1"/>
</dbReference>
<comment type="subcellular location">
    <subcellularLocation>
        <location evidence="1">Endoplasmic reticulum membrane</location>
        <topology evidence="1">Peripheral membrane protein</topology>
    </subcellularLocation>
</comment>
<comment type="subunit">
    <text evidence="3">Interacts with ERF2.</text>
</comment>
<dbReference type="PANTHER" id="PTHR13254">
    <property type="entry name" value="GOLGI AUTOANTIGEN, GOLGIN SUBFAMILY A, 7"/>
    <property type="match status" value="1"/>
</dbReference>
<accession>A0A167NIH7</accession>
<feature type="region of interest" description="Disordered" evidence="7">
    <location>
        <begin position="156"/>
        <end position="273"/>
    </location>
</feature>
<feature type="compositionally biased region" description="Low complexity" evidence="7">
    <location>
        <begin position="494"/>
        <end position="514"/>
    </location>
</feature>
<comment type="caution">
    <text evidence="9">The sequence shown here is derived from an EMBL/GenBank/DDBJ whole genome shotgun (WGS) entry which is preliminary data.</text>
</comment>
<feature type="compositionally biased region" description="Low complexity" evidence="7">
    <location>
        <begin position="156"/>
        <end position="177"/>
    </location>
</feature>
<feature type="region of interest" description="Disordered" evidence="7">
    <location>
        <begin position="444"/>
        <end position="520"/>
    </location>
</feature>
<organism evidence="9 10">
    <name type="scientific">Niveomyces insectorum RCEF 264</name>
    <dbReference type="NCBI Taxonomy" id="1081102"/>
    <lineage>
        <taxon>Eukaryota</taxon>
        <taxon>Fungi</taxon>
        <taxon>Dikarya</taxon>
        <taxon>Ascomycota</taxon>
        <taxon>Pezizomycotina</taxon>
        <taxon>Sordariomycetes</taxon>
        <taxon>Hypocreomycetidae</taxon>
        <taxon>Hypocreales</taxon>
        <taxon>Cordycipitaceae</taxon>
        <taxon>Niveomyces</taxon>
    </lineage>
</organism>
<keyword evidence="10" id="KW-1185">Reference proteome</keyword>
<dbReference type="InterPro" id="IPR051371">
    <property type="entry name" value="Ras_palmitoyltransferase"/>
</dbReference>
<feature type="compositionally biased region" description="Basic and acidic residues" evidence="7">
    <location>
        <begin position="542"/>
        <end position="553"/>
    </location>
</feature>
<feature type="region of interest" description="Disordered" evidence="7">
    <location>
        <begin position="345"/>
        <end position="383"/>
    </location>
</feature>
<feature type="domain" description="Golgin subfamily A member 7/ERF4" evidence="8">
    <location>
        <begin position="662"/>
        <end position="794"/>
    </location>
</feature>
<feature type="region of interest" description="Disordered" evidence="7">
    <location>
        <begin position="286"/>
        <end position="333"/>
    </location>
</feature>
<reference evidence="9 10" key="1">
    <citation type="journal article" date="2016" name="Genome Biol. Evol.">
        <title>Divergent and convergent evolution of fungal pathogenicity.</title>
        <authorList>
            <person name="Shang Y."/>
            <person name="Xiao G."/>
            <person name="Zheng P."/>
            <person name="Cen K."/>
            <person name="Zhan S."/>
            <person name="Wang C."/>
        </authorList>
    </citation>
    <scope>NUCLEOTIDE SEQUENCE [LARGE SCALE GENOMIC DNA]</scope>
    <source>
        <strain evidence="9 10">RCEF 264</strain>
    </source>
</reference>